<dbReference type="AlphaFoldDB" id="A0AAV2T461"/>
<feature type="region of interest" description="Disordered" evidence="1">
    <location>
        <begin position="422"/>
        <end position="458"/>
    </location>
</feature>
<feature type="region of interest" description="Disordered" evidence="1">
    <location>
        <begin position="1"/>
        <end position="32"/>
    </location>
</feature>
<dbReference type="GO" id="GO:2001069">
    <property type="term" value="F:glycogen binding"/>
    <property type="evidence" value="ECO:0007669"/>
    <property type="project" value="TreeGrafter"/>
</dbReference>
<feature type="compositionally biased region" description="Polar residues" evidence="1">
    <location>
        <begin position="22"/>
        <end position="32"/>
    </location>
</feature>
<organism evidence="3 4">
    <name type="scientific">Calicophoron daubneyi</name>
    <name type="common">Rumen fluke</name>
    <name type="synonym">Paramphistomum daubneyi</name>
    <dbReference type="NCBI Taxonomy" id="300641"/>
    <lineage>
        <taxon>Eukaryota</taxon>
        <taxon>Metazoa</taxon>
        <taxon>Spiralia</taxon>
        <taxon>Lophotrochozoa</taxon>
        <taxon>Platyhelminthes</taxon>
        <taxon>Trematoda</taxon>
        <taxon>Digenea</taxon>
        <taxon>Plagiorchiida</taxon>
        <taxon>Pronocephalata</taxon>
        <taxon>Paramphistomoidea</taxon>
        <taxon>Paramphistomidae</taxon>
        <taxon>Calicophoron</taxon>
    </lineage>
</organism>
<comment type="caution">
    <text evidence="3">The sequence shown here is derived from an EMBL/GenBank/DDBJ whole genome shotgun (WGS) entry which is preliminary data.</text>
</comment>
<dbReference type="EMBL" id="CAXLJL010000077">
    <property type="protein sequence ID" value="CAL5130876.1"/>
    <property type="molecule type" value="Genomic_DNA"/>
</dbReference>
<dbReference type="PROSITE" id="PS51159">
    <property type="entry name" value="CBM21"/>
    <property type="match status" value="1"/>
</dbReference>
<gene>
    <name evidence="3" type="ORF">CDAUBV1_LOCUS3082</name>
</gene>
<protein>
    <recommendedName>
        <fullName evidence="2">CBM21 domain-containing protein</fullName>
    </recommendedName>
</protein>
<accession>A0AAV2T461</accession>
<reference evidence="3" key="1">
    <citation type="submission" date="2024-06" db="EMBL/GenBank/DDBJ databases">
        <authorList>
            <person name="Liu X."/>
            <person name="Lenzi L."/>
            <person name="Haldenby T S."/>
            <person name="Uol C."/>
        </authorList>
    </citation>
    <scope>NUCLEOTIDE SEQUENCE</scope>
</reference>
<feature type="region of interest" description="Disordered" evidence="1">
    <location>
        <begin position="358"/>
        <end position="393"/>
    </location>
</feature>
<dbReference type="GO" id="GO:0005979">
    <property type="term" value="P:regulation of glycogen biosynthetic process"/>
    <property type="evidence" value="ECO:0007669"/>
    <property type="project" value="TreeGrafter"/>
</dbReference>
<dbReference type="GO" id="GO:0008157">
    <property type="term" value="F:protein phosphatase 1 binding"/>
    <property type="evidence" value="ECO:0007669"/>
    <property type="project" value="TreeGrafter"/>
</dbReference>
<feature type="domain" description="CBM21" evidence="2">
    <location>
        <begin position="523"/>
        <end position="633"/>
    </location>
</feature>
<dbReference type="Gene3D" id="2.60.40.2440">
    <property type="entry name" value="Carbohydrate binding type-21 domain"/>
    <property type="match status" value="1"/>
</dbReference>
<dbReference type="Pfam" id="PF03370">
    <property type="entry name" value="CBM_21"/>
    <property type="match status" value="1"/>
</dbReference>
<evidence type="ECO:0000256" key="1">
    <source>
        <dbReference type="SAM" id="MobiDB-lite"/>
    </source>
</evidence>
<feature type="compositionally biased region" description="Basic residues" evidence="1">
    <location>
        <begin position="438"/>
        <end position="448"/>
    </location>
</feature>
<dbReference type="PANTHER" id="PTHR12307:SF53">
    <property type="entry name" value="PROTEIN PHOSPHATASE 1 REGULATORY SUBUNIT"/>
    <property type="match status" value="1"/>
</dbReference>
<dbReference type="PANTHER" id="PTHR12307">
    <property type="entry name" value="PROTEIN PHOSPHATASE 1 REGULATORY SUBUNIT"/>
    <property type="match status" value="1"/>
</dbReference>
<dbReference type="GO" id="GO:0000164">
    <property type="term" value="C:protein phosphatase type 1 complex"/>
    <property type="evidence" value="ECO:0007669"/>
    <property type="project" value="TreeGrafter"/>
</dbReference>
<dbReference type="InterPro" id="IPR005036">
    <property type="entry name" value="CBM21_dom"/>
</dbReference>
<dbReference type="InterPro" id="IPR050782">
    <property type="entry name" value="PP1_regulatory_subunit_3"/>
</dbReference>
<evidence type="ECO:0000259" key="2">
    <source>
        <dbReference type="PROSITE" id="PS51159"/>
    </source>
</evidence>
<evidence type="ECO:0000313" key="3">
    <source>
        <dbReference type="EMBL" id="CAL5130876.1"/>
    </source>
</evidence>
<dbReference type="Proteomes" id="UP001497525">
    <property type="component" value="Unassembled WGS sequence"/>
</dbReference>
<dbReference type="InterPro" id="IPR038175">
    <property type="entry name" value="CBM21_dom_sf"/>
</dbReference>
<sequence>MSSSDYSTSPNDKRSPNYIHLPSTSSEDTVQTPFTADDHSRTFWTYFKWFVWTAISGLFDCGSAVSELSLVRYWPAVSNDRVAFRPPKKVNGKQSECEKFDAELEEVFFRSTQSTPTHSLKTADENFLLLETVQHIISKIPEETIQQDITPSIVYELKETVNPSPAHSQFTKLGVWPPVVKDVTAVTKDKSPSPKPCTLLASVYAESKNGLIDDAARDLIVKDLLSSVIPRNLSNSSDITVTPAIRKMYAWTNPNSLHSCDEDGTTDQRKRPDSFDLVSNSSASDNPLAYPGKLTMSDSSFSPQSPGTGESSTPAGEDPPRTDEYGDLFLPDIDKQDHTLAWAISNLKMCDDKNASSVIGKHLPETPPSPRILADRPPLPLGGSTRQSRDKSPVCTINSARLVDTMSLPAIMPFEGEQLFVSSSSHSHEHRSNEIPKPKRSSSLKSHRTPPGTPSTPKAVRFADAFGLDLATVRHVFDQEAPPKIPASATFDLHLDTDESIAKIGAKQFGLCFAQPGTASNFIRRVLSQTVCLEDAYVDMPRGVLTGTIRVKSLGFEKHIYVRITYNNWATFFDVQASYVQGSHDGATDRFSFSVVFPDTMVPGDRAQFAIRYDAHTGQQFWDNNHGQNYSVTCYAKATDLAGDGSWVHYL</sequence>
<feature type="compositionally biased region" description="Polar residues" evidence="1">
    <location>
        <begin position="296"/>
        <end position="314"/>
    </location>
</feature>
<feature type="compositionally biased region" description="Basic and acidic residues" evidence="1">
    <location>
        <begin position="426"/>
        <end position="437"/>
    </location>
</feature>
<feature type="region of interest" description="Disordered" evidence="1">
    <location>
        <begin position="256"/>
        <end position="328"/>
    </location>
</feature>
<proteinExistence type="predicted"/>
<evidence type="ECO:0000313" key="4">
    <source>
        <dbReference type="Proteomes" id="UP001497525"/>
    </source>
</evidence>
<feature type="compositionally biased region" description="Polar residues" evidence="1">
    <location>
        <begin position="1"/>
        <end position="10"/>
    </location>
</feature>
<name>A0AAV2T461_CALDB</name>